<name>A0A401NZU6_SCYTO</name>
<evidence type="ECO:0000313" key="3">
    <source>
        <dbReference type="Proteomes" id="UP000288216"/>
    </source>
</evidence>
<dbReference type="PANTHER" id="PTHR37349">
    <property type="entry name" value="TESTIS-EXPRESSED PROTEIN 12"/>
    <property type="match status" value="1"/>
</dbReference>
<dbReference type="Pfam" id="PF15219">
    <property type="entry name" value="TEX12"/>
    <property type="match status" value="1"/>
</dbReference>
<protein>
    <submittedName>
        <fullName evidence="2">Uncharacterized protein</fullName>
    </submittedName>
</protein>
<dbReference type="AlphaFoldDB" id="A0A401NZU6"/>
<gene>
    <name evidence="2" type="ORF">scyTo_0004962</name>
</gene>
<keyword evidence="1" id="KW-1133">Transmembrane helix</keyword>
<dbReference type="InterPro" id="IPR029193">
    <property type="entry name" value="TEX12"/>
</dbReference>
<feature type="transmembrane region" description="Helical" evidence="1">
    <location>
        <begin position="12"/>
        <end position="31"/>
    </location>
</feature>
<dbReference type="OrthoDB" id="6155282at2759"/>
<proteinExistence type="predicted"/>
<dbReference type="Proteomes" id="UP000288216">
    <property type="component" value="Unassembled WGS sequence"/>
</dbReference>
<comment type="caution">
    <text evidence="2">The sequence shown here is derived from an EMBL/GenBank/DDBJ whole genome shotgun (WGS) entry which is preliminary data.</text>
</comment>
<accession>A0A401NZU6</accession>
<keyword evidence="1" id="KW-0812">Transmembrane</keyword>
<organism evidence="2 3">
    <name type="scientific">Scyliorhinus torazame</name>
    <name type="common">Cloudy catshark</name>
    <name type="synonym">Catulus torazame</name>
    <dbReference type="NCBI Taxonomy" id="75743"/>
    <lineage>
        <taxon>Eukaryota</taxon>
        <taxon>Metazoa</taxon>
        <taxon>Chordata</taxon>
        <taxon>Craniata</taxon>
        <taxon>Vertebrata</taxon>
        <taxon>Chondrichthyes</taxon>
        <taxon>Elasmobranchii</taxon>
        <taxon>Galeomorphii</taxon>
        <taxon>Galeoidea</taxon>
        <taxon>Carcharhiniformes</taxon>
        <taxon>Scyliorhinidae</taxon>
        <taxon>Scyliorhinus</taxon>
    </lineage>
</organism>
<evidence type="ECO:0000256" key="1">
    <source>
        <dbReference type="SAM" id="Phobius"/>
    </source>
</evidence>
<keyword evidence="1" id="KW-0472">Membrane</keyword>
<dbReference type="PANTHER" id="PTHR37349:SF1">
    <property type="entry name" value="TESTIS-EXPRESSED PROTEIN 12"/>
    <property type="match status" value="1"/>
</dbReference>
<dbReference type="EMBL" id="BFAA01001499">
    <property type="protein sequence ID" value="GCB66391.1"/>
    <property type="molecule type" value="Genomic_DNA"/>
</dbReference>
<evidence type="ECO:0000313" key="2">
    <source>
        <dbReference type="EMBL" id="GCB66391.1"/>
    </source>
</evidence>
<dbReference type="STRING" id="75743.A0A401NZU6"/>
<keyword evidence="3" id="KW-1185">Reference proteome</keyword>
<sequence>MDALDQELELLMLFYFICLVSLILQPCRMNIVKRLFKPKDMCPWLLLHMEEDQWKKSCKVVKQPVKFCYLLYLLCFSIDANEVVNVLLSAYTETLSQRTAVNAKHVQQLNTILEEARAMERYLKQKKEGLRHKLTMIANALHTE</sequence>
<reference evidence="2 3" key="1">
    <citation type="journal article" date="2018" name="Nat. Ecol. Evol.">
        <title>Shark genomes provide insights into elasmobranch evolution and the origin of vertebrates.</title>
        <authorList>
            <person name="Hara Y"/>
            <person name="Yamaguchi K"/>
            <person name="Onimaru K"/>
            <person name="Kadota M"/>
            <person name="Koyanagi M"/>
            <person name="Keeley SD"/>
            <person name="Tatsumi K"/>
            <person name="Tanaka K"/>
            <person name="Motone F"/>
            <person name="Kageyama Y"/>
            <person name="Nozu R"/>
            <person name="Adachi N"/>
            <person name="Nishimura O"/>
            <person name="Nakagawa R"/>
            <person name="Tanegashima C"/>
            <person name="Kiyatake I"/>
            <person name="Matsumoto R"/>
            <person name="Murakumo K"/>
            <person name="Nishida K"/>
            <person name="Terakita A"/>
            <person name="Kuratani S"/>
            <person name="Sato K"/>
            <person name="Hyodo S Kuraku.S."/>
        </authorList>
    </citation>
    <scope>NUCLEOTIDE SEQUENCE [LARGE SCALE GENOMIC DNA]</scope>
</reference>